<gene>
    <name evidence="1" type="ORF">KIF53_10475</name>
</gene>
<organism evidence="1 2">
    <name type="scientific">Chromobacterium subtsugae</name>
    <dbReference type="NCBI Taxonomy" id="251747"/>
    <lineage>
        <taxon>Bacteria</taxon>
        <taxon>Pseudomonadati</taxon>
        <taxon>Pseudomonadota</taxon>
        <taxon>Betaproteobacteria</taxon>
        <taxon>Neisseriales</taxon>
        <taxon>Chromobacteriaceae</taxon>
        <taxon>Chromobacterium</taxon>
    </lineage>
</organism>
<dbReference type="RefSeq" id="WP_043576707.1">
    <property type="nucleotide sequence ID" value="NZ_CP142381.1"/>
</dbReference>
<protein>
    <recommendedName>
        <fullName evidence="3">DNA-binding protein</fullName>
    </recommendedName>
</protein>
<comment type="caution">
    <text evidence="1">The sequence shown here is derived from an EMBL/GenBank/DDBJ whole genome shotgun (WGS) entry which is preliminary data.</text>
</comment>
<dbReference type="GeneID" id="89684593"/>
<evidence type="ECO:0008006" key="3">
    <source>
        <dbReference type="Google" id="ProtNLM"/>
    </source>
</evidence>
<evidence type="ECO:0000313" key="2">
    <source>
        <dbReference type="Proteomes" id="UP000711178"/>
    </source>
</evidence>
<reference evidence="1 2" key="1">
    <citation type="submission" date="2021-05" db="EMBL/GenBank/DDBJ databases">
        <title>Draft Whole Genome Sequencing Of Biosensor Chromobacterium violaceum Strain CV026 Reveals A Regulatory RNA In Chromobacterium violaceum Phenotype Regulatory Network.</title>
        <authorList>
            <person name="Hong K.W."/>
            <person name="Chan K.G."/>
            <person name="Chang C.-Y."/>
        </authorList>
    </citation>
    <scope>NUCLEOTIDE SEQUENCE [LARGE SCALE GENOMIC DNA]</scope>
    <source>
        <strain evidence="1 2">ATCC 31532</strain>
    </source>
</reference>
<dbReference type="EMBL" id="JAHDTB010000008">
    <property type="protein sequence ID" value="MBW8288050.1"/>
    <property type="molecule type" value="Genomic_DNA"/>
</dbReference>
<accession>A0ABS7FD94</accession>
<keyword evidence="2" id="KW-1185">Reference proteome</keyword>
<evidence type="ECO:0000313" key="1">
    <source>
        <dbReference type="EMBL" id="MBW8288050.1"/>
    </source>
</evidence>
<proteinExistence type="predicted"/>
<name>A0ABS7FD94_9NEIS</name>
<dbReference type="Proteomes" id="UP000711178">
    <property type="component" value="Unassembled WGS sequence"/>
</dbReference>
<sequence>MSPTEARSIIEALANGVDPDGGQPLPPLAVFDQPEVIRALFLAARALEMMDGRARRAPPDHAGHPWSELEETQLLQAFDSGLPLKQIAADHGRSRGAINARLQRLGRIGEQVEG</sequence>